<evidence type="ECO:0000256" key="7">
    <source>
        <dbReference type="ARBA" id="ARBA00022692"/>
    </source>
</evidence>
<evidence type="ECO:0000256" key="14">
    <source>
        <dbReference type="ARBA" id="ARBA00023136"/>
    </source>
</evidence>
<dbReference type="PROSITE" id="PS00107">
    <property type="entry name" value="PROTEIN_KINASE_ATP"/>
    <property type="match status" value="1"/>
</dbReference>
<dbReference type="FunFam" id="1.10.510.10:FF:000146">
    <property type="entry name" value="LRR receptor-like serine/threonine-protein kinase IOS1"/>
    <property type="match status" value="1"/>
</dbReference>
<feature type="transmembrane region" description="Helical" evidence="19">
    <location>
        <begin position="516"/>
        <end position="538"/>
    </location>
</feature>
<dbReference type="Pfam" id="PF12819">
    <property type="entry name" value="Malectin_like"/>
    <property type="match status" value="1"/>
</dbReference>
<comment type="catalytic activity">
    <reaction evidence="16">
        <text>L-threonyl-[protein] + ATP = O-phospho-L-threonyl-[protein] + ADP + H(+)</text>
        <dbReference type="Rhea" id="RHEA:46608"/>
        <dbReference type="Rhea" id="RHEA-COMP:11060"/>
        <dbReference type="Rhea" id="RHEA-COMP:11605"/>
        <dbReference type="ChEBI" id="CHEBI:15378"/>
        <dbReference type="ChEBI" id="CHEBI:30013"/>
        <dbReference type="ChEBI" id="CHEBI:30616"/>
        <dbReference type="ChEBI" id="CHEBI:61977"/>
        <dbReference type="ChEBI" id="CHEBI:456216"/>
        <dbReference type="EC" id="2.7.11.1"/>
    </reaction>
</comment>
<evidence type="ECO:0000256" key="5">
    <source>
        <dbReference type="ARBA" id="ARBA00022614"/>
    </source>
</evidence>
<keyword evidence="23" id="KW-1185">Reference proteome</keyword>
<dbReference type="InterPro" id="IPR024788">
    <property type="entry name" value="Malectin-like_Carb-bd_dom"/>
</dbReference>
<gene>
    <name evidence="22" type="ORF">ERUC_LOCUS9622</name>
</gene>
<evidence type="ECO:0000256" key="16">
    <source>
        <dbReference type="ARBA" id="ARBA00047899"/>
    </source>
</evidence>
<sequence length="883" mass="99345">MTSLSLLSWISIISCVFLVFVHAQDQSGFISIDCGIADDSSYTDEKTNMKYVSDLGFVESGTSHSIVSNLQTTFLERQFQNVRSFPEGKRNCYNIKPQQGKGFKYLIRTRFMYGNYDGLNRTPEFDLYLGVNLWEPVVLVNETVIVTKEIIYTPPSENINVCLVDKNKGTPFLSVLEVRFVKNNTYDTPYEALMLGRRWDFGSTSNLQVRYKDDFYDRIWMPYKSNRKILNTSLTIDETNHNGFRPASIVMRTAISPENESNPLTFTWSPDDPRSMFYVYMHFAEVQKLQSNETREFDIYVNDDVLVKNIRPLYLFTDTRSTEKPVGRTMNEIVIRKTDLSTLPPIINAIEIYQINEFLQLPTYQQDVDAMVKIKLKYGVKKKNWQGDPCVPVEYSWEGLECLQSDNNTSPRLISLNLTSSSLTGEIDPAFSNLTSIKKLDLSNNSLTGTVPDFLSSLLNLTELNLEGNKLTGSIPAKLLEKSKDGSLSLRYGGNPGLCQSSSCQPTITKKKKSGYIIPLVASVLVLLVLLIILALLCHFKRRSRRDSVSNKLSPNGVNTGPLDIAKRYFNYSEVVDVTNNFERVLGKGGFGKVYHGVLNGDQVAVKVLSEESAQGYKEFRAEVELLMRVHHTNLTSLIGYCNEDNHKSLIYEYMANGNLGDYLSGNSSLILSWEERLQISLEAAQGLEYLHYGCKPPIVHRDVKPTNILLNEKLQAKIADFGLSRSFPVEGTSQISTVVAGTIGYLDPEYYTTRQMNEKSDVYSFGVVLLEVITGKPAISRSRTQRVHLSDEVGSMLASGDIRGIVDQRLGGRFEAGTAWKITEIALACASASSEKRPTMSQVVMELKQSVVGKVNDRDSHSNDSLRMVTMNLDTEMVPRAR</sequence>
<dbReference type="EMBL" id="CAKOAT010097376">
    <property type="protein sequence ID" value="CAH8322459.1"/>
    <property type="molecule type" value="Genomic_DNA"/>
</dbReference>
<reference evidence="22 23" key="1">
    <citation type="submission" date="2022-03" db="EMBL/GenBank/DDBJ databases">
        <authorList>
            <person name="Macdonald S."/>
            <person name="Ahmed S."/>
            <person name="Newling K."/>
        </authorList>
    </citation>
    <scope>NUCLEOTIDE SEQUENCE [LARGE SCALE GENOMIC DNA]</scope>
</reference>
<name>A0ABC8JCW3_ERUVS</name>
<dbReference type="InterPro" id="IPR001245">
    <property type="entry name" value="Ser-Thr/Tyr_kinase_cat_dom"/>
</dbReference>
<dbReference type="GO" id="GO:0016020">
    <property type="term" value="C:membrane"/>
    <property type="evidence" value="ECO:0007669"/>
    <property type="project" value="UniProtKB-SubCell"/>
</dbReference>
<evidence type="ECO:0000259" key="21">
    <source>
        <dbReference type="PROSITE" id="PS50011"/>
    </source>
</evidence>
<comment type="catalytic activity">
    <reaction evidence="17">
        <text>L-seryl-[protein] + ATP = O-phospho-L-seryl-[protein] + ADP + H(+)</text>
        <dbReference type="Rhea" id="RHEA:17989"/>
        <dbReference type="Rhea" id="RHEA-COMP:9863"/>
        <dbReference type="Rhea" id="RHEA-COMP:11604"/>
        <dbReference type="ChEBI" id="CHEBI:15378"/>
        <dbReference type="ChEBI" id="CHEBI:29999"/>
        <dbReference type="ChEBI" id="CHEBI:30616"/>
        <dbReference type="ChEBI" id="CHEBI:83421"/>
        <dbReference type="ChEBI" id="CHEBI:456216"/>
        <dbReference type="EC" id="2.7.11.1"/>
    </reaction>
</comment>
<evidence type="ECO:0000256" key="15">
    <source>
        <dbReference type="ARBA" id="ARBA00023170"/>
    </source>
</evidence>
<keyword evidence="14 19" id="KW-0472">Membrane</keyword>
<keyword evidence="3" id="KW-0723">Serine/threonine-protein kinase</keyword>
<organism evidence="22 23">
    <name type="scientific">Eruca vesicaria subsp. sativa</name>
    <name type="common">Garden rocket</name>
    <name type="synonym">Eruca sativa</name>
    <dbReference type="NCBI Taxonomy" id="29727"/>
    <lineage>
        <taxon>Eukaryota</taxon>
        <taxon>Viridiplantae</taxon>
        <taxon>Streptophyta</taxon>
        <taxon>Embryophyta</taxon>
        <taxon>Tracheophyta</taxon>
        <taxon>Spermatophyta</taxon>
        <taxon>Magnoliopsida</taxon>
        <taxon>eudicotyledons</taxon>
        <taxon>Gunneridae</taxon>
        <taxon>Pentapetalae</taxon>
        <taxon>rosids</taxon>
        <taxon>malvids</taxon>
        <taxon>Brassicales</taxon>
        <taxon>Brassicaceae</taxon>
        <taxon>Brassiceae</taxon>
        <taxon>Eruca</taxon>
    </lineage>
</organism>
<evidence type="ECO:0000256" key="4">
    <source>
        <dbReference type="ARBA" id="ARBA00022553"/>
    </source>
</evidence>
<keyword evidence="8 20" id="KW-0732">Signal</keyword>
<evidence type="ECO:0000256" key="6">
    <source>
        <dbReference type="ARBA" id="ARBA00022679"/>
    </source>
</evidence>
<protein>
    <recommendedName>
        <fullName evidence="2">non-specific serine/threonine protein kinase</fullName>
        <ecNumber evidence="2">2.7.11.1</ecNumber>
    </recommendedName>
</protein>
<dbReference type="SUPFAM" id="SSF52058">
    <property type="entry name" value="L domain-like"/>
    <property type="match status" value="1"/>
</dbReference>
<dbReference type="EC" id="2.7.11.1" evidence="2"/>
<dbReference type="PROSITE" id="PS50011">
    <property type="entry name" value="PROTEIN_KINASE_DOM"/>
    <property type="match status" value="1"/>
</dbReference>
<dbReference type="InterPro" id="IPR008271">
    <property type="entry name" value="Ser/Thr_kinase_AS"/>
</dbReference>
<evidence type="ECO:0000256" key="12">
    <source>
        <dbReference type="ARBA" id="ARBA00022840"/>
    </source>
</evidence>
<dbReference type="InterPro" id="IPR000719">
    <property type="entry name" value="Prot_kinase_dom"/>
</dbReference>
<evidence type="ECO:0000256" key="8">
    <source>
        <dbReference type="ARBA" id="ARBA00022729"/>
    </source>
</evidence>
<dbReference type="Gene3D" id="2.60.120.430">
    <property type="entry name" value="Galactose-binding lectin"/>
    <property type="match status" value="1"/>
</dbReference>
<evidence type="ECO:0000256" key="19">
    <source>
        <dbReference type="SAM" id="Phobius"/>
    </source>
</evidence>
<keyword evidence="10 18" id="KW-0547">Nucleotide-binding</keyword>
<evidence type="ECO:0000256" key="10">
    <source>
        <dbReference type="ARBA" id="ARBA00022741"/>
    </source>
</evidence>
<dbReference type="Gene3D" id="3.80.10.10">
    <property type="entry name" value="Ribonuclease Inhibitor"/>
    <property type="match status" value="1"/>
</dbReference>
<feature type="signal peptide" evidence="20">
    <location>
        <begin position="1"/>
        <end position="23"/>
    </location>
</feature>
<dbReference type="GO" id="GO:0005524">
    <property type="term" value="F:ATP binding"/>
    <property type="evidence" value="ECO:0007669"/>
    <property type="project" value="UniProtKB-UniRule"/>
</dbReference>
<dbReference type="Pfam" id="PF07714">
    <property type="entry name" value="PK_Tyr_Ser-Thr"/>
    <property type="match status" value="1"/>
</dbReference>
<keyword evidence="15" id="KW-0675">Receptor</keyword>
<keyword evidence="13 19" id="KW-1133">Transmembrane helix</keyword>
<keyword evidence="6" id="KW-0808">Transferase</keyword>
<proteinExistence type="predicted"/>
<keyword evidence="11" id="KW-0418">Kinase</keyword>
<evidence type="ECO:0000256" key="9">
    <source>
        <dbReference type="ARBA" id="ARBA00022737"/>
    </source>
</evidence>
<keyword evidence="12 18" id="KW-0067">ATP-binding</keyword>
<dbReference type="InterPro" id="IPR011009">
    <property type="entry name" value="Kinase-like_dom_sf"/>
</dbReference>
<dbReference type="InterPro" id="IPR032675">
    <property type="entry name" value="LRR_dom_sf"/>
</dbReference>
<accession>A0ABC8JCW3</accession>
<dbReference type="SMART" id="SM00220">
    <property type="entry name" value="S_TKc"/>
    <property type="match status" value="1"/>
</dbReference>
<feature type="domain" description="Protein kinase" evidence="21">
    <location>
        <begin position="580"/>
        <end position="853"/>
    </location>
</feature>
<evidence type="ECO:0000256" key="20">
    <source>
        <dbReference type="SAM" id="SignalP"/>
    </source>
</evidence>
<feature type="chain" id="PRO_5044847719" description="non-specific serine/threonine protein kinase" evidence="20">
    <location>
        <begin position="24"/>
        <end position="883"/>
    </location>
</feature>
<evidence type="ECO:0000256" key="2">
    <source>
        <dbReference type="ARBA" id="ARBA00012513"/>
    </source>
</evidence>
<evidence type="ECO:0000313" key="22">
    <source>
        <dbReference type="EMBL" id="CAH8322459.1"/>
    </source>
</evidence>
<feature type="binding site" evidence="18">
    <location>
        <position position="607"/>
    </location>
    <ligand>
        <name>ATP</name>
        <dbReference type="ChEBI" id="CHEBI:30616"/>
    </ligand>
</feature>
<dbReference type="PANTHER" id="PTHR45631:SF216">
    <property type="entry name" value="LEUCINE-RICH REPEAT TRANSMEMBRANE PROTEIN KINASE PROTEIN"/>
    <property type="match status" value="1"/>
</dbReference>
<dbReference type="GO" id="GO:0004674">
    <property type="term" value="F:protein serine/threonine kinase activity"/>
    <property type="evidence" value="ECO:0007669"/>
    <property type="project" value="UniProtKB-KW"/>
</dbReference>
<evidence type="ECO:0000256" key="1">
    <source>
        <dbReference type="ARBA" id="ARBA00004167"/>
    </source>
</evidence>
<dbReference type="Proteomes" id="UP001642260">
    <property type="component" value="Unassembled WGS sequence"/>
</dbReference>
<dbReference type="PROSITE" id="PS00108">
    <property type="entry name" value="PROTEIN_KINASE_ST"/>
    <property type="match status" value="1"/>
</dbReference>
<evidence type="ECO:0000256" key="3">
    <source>
        <dbReference type="ARBA" id="ARBA00022527"/>
    </source>
</evidence>
<keyword evidence="4" id="KW-0597">Phosphoprotein</keyword>
<dbReference type="CDD" id="cd14066">
    <property type="entry name" value="STKc_IRAK"/>
    <property type="match status" value="1"/>
</dbReference>
<dbReference type="FunFam" id="3.80.10.10:FF:000129">
    <property type="entry name" value="Leucine-rich repeat receptor-like kinase"/>
    <property type="match status" value="1"/>
</dbReference>
<evidence type="ECO:0000256" key="11">
    <source>
        <dbReference type="ARBA" id="ARBA00022777"/>
    </source>
</evidence>
<evidence type="ECO:0000313" key="23">
    <source>
        <dbReference type="Proteomes" id="UP001642260"/>
    </source>
</evidence>
<comment type="caution">
    <text evidence="22">The sequence shown here is derived from an EMBL/GenBank/DDBJ whole genome shotgun (WGS) entry which is preliminary data.</text>
</comment>
<dbReference type="PANTHER" id="PTHR45631">
    <property type="entry name" value="OS07G0107800 PROTEIN-RELATED"/>
    <property type="match status" value="1"/>
</dbReference>
<dbReference type="SUPFAM" id="SSF56112">
    <property type="entry name" value="Protein kinase-like (PK-like)"/>
    <property type="match status" value="1"/>
</dbReference>
<dbReference type="FunFam" id="3.30.200.20:FF:000394">
    <property type="entry name" value="Leucine-rich repeat receptor-like protein kinase"/>
    <property type="match status" value="1"/>
</dbReference>
<dbReference type="InterPro" id="IPR001611">
    <property type="entry name" value="Leu-rich_rpt"/>
</dbReference>
<evidence type="ECO:0000256" key="13">
    <source>
        <dbReference type="ARBA" id="ARBA00022989"/>
    </source>
</evidence>
<dbReference type="Pfam" id="PF13855">
    <property type="entry name" value="LRR_8"/>
    <property type="match status" value="1"/>
</dbReference>
<dbReference type="Gene3D" id="3.30.200.20">
    <property type="entry name" value="Phosphorylase Kinase, domain 1"/>
    <property type="match status" value="1"/>
</dbReference>
<dbReference type="InterPro" id="IPR017441">
    <property type="entry name" value="Protein_kinase_ATP_BS"/>
</dbReference>
<evidence type="ECO:0000256" key="18">
    <source>
        <dbReference type="PROSITE-ProRule" id="PRU10141"/>
    </source>
</evidence>
<comment type="subcellular location">
    <subcellularLocation>
        <location evidence="1">Membrane</location>
        <topology evidence="1">Single-pass membrane protein</topology>
    </subcellularLocation>
</comment>
<dbReference type="AlphaFoldDB" id="A0ABC8JCW3"/>
<keyword evidence="9" id="KW-0677">Repeat</keyword>
<dbReference type="Gene3D" id="1.10.510.10">
    <property type="entry name" value="Transferase(Phosphotransferase) domain 1"/>
    <property type="match status" value="1"/>
</dbReference>
<evidence type="ECO:0000256" key="17">
    <source>
        <dbReference type="ARBA" id="ARBA00048679"/>
    </source>
</evidence>
<keyword evidence="5" id="KW-0433">Leucine-rich repeat</keyword>
<keyword evidence="7 19" id="KW-0812">Transmembrane</keyword>